<evidence type="ECO:0000259" key="2">
    <source>
        <dbReference type="PROSITE" id="PS51127"/>
    </source>
</evidence>
<name>A0ABY9MAK8_9BURK</name>
<dbReference type="Gene3D" id="2.60.40.10">
    <property type="entry name" value="Immunoglobulins"/>
    <property type="match status" value="13"/>
</dbReference>
<accession>A0ABY9MAK8</accession>
<dbReference type="InterPro" id="IPR013783">
    <property type="entry name" value="Ig-like_fold"/>
</dbReference>
<comment type="similarity">
    <text evidence="1">Belongs to the intimin/invasin family.</text>
</comment>
<feature type="domain" description="Big-1" evidence="2">
    <location>
        <begin position="1386"/>
        <end position="1482"/>
    </location>
</feature>
<keyword evidence="4" id="KW-1185">Reference proteome</keyword>
<sequence length="1782" mass="179925">MWAEGRATGLATSSAQAWLQRFGTAKITLQRQGGALDFLYPFVDREQDLLFGQLGVRRTNLLTDSYRTTINLGIGYRRFMDGLMVGGNAFLDTNPERGHRRLGVGAEVWTDYLKFSANGYLRQSGWKSSPDLDAYKERPASGFDFRLEGALPQIPQLGAKVMYEKFYGDEVGLFGQNDRQRNPSAWTLGASYTPVPAVSLLVERRFGQGGLSDTAIKVGLKYALGVPLARQLEAVAVGATRKLSAMRYDLVERNNEIVLEYQKEVGASIKLPDNLSGYPDVTVPFPVTVEGATAGTYQVQWSGSAAPFVAPYSGSTSAQLTMPKYVVGGQNSYQLFASLVDRKGQKATSNVMNVSVNPFTVRVQGAKPHAKSDGVDSIRFTTSVKGVQAEGISGQPVEWTLGGAGMFREKSDTTDANGEAYAVVTSLTAGQAAVEALIGQTFTAGATGMFATNLLAITSLVSNPPTLIADGASKAQITAVVLDSAGMPVPEGTEVIWRADFGNLSGTSSKTDARGVATAGYTAPTAAGVAMLTASAPGAADRTLEVPLIANSAGARVGVVVASKLEGLADGNDTVTFTATVSDTNGNLVGSGVNVAWSTDLGTLSTATSKTNASSKASTVVTAPRAAGIARVMAKASPVDPGESSTVSFKVDPAVARVAQVTSSVTEAAANGMDTVILTATVQDSNGNSAGAGAQVTWVTDLGSFNGASTATSVSNPSGQASIVLMAPTVPGTAHVSAKASVNDPGKGGNVLFKADASTFRIKGLNASKPEGVADGVETIILTARVEDAHGNAAGAGAPVNWSTDLGSFGGVRSATSNSDASGIATIALTAPTTQGTAHVSAKASATDPGVVRAVPFKADASTFKVMVLDASKVVGTADGVDTITLTATVEDANGNSAGAGAKVSWSTTLGTFNGASAATSMSSANGTATIVLKAPTAAGTANVGAKASINDPGLVRALTFTADSNSYRVSVLDVSKTEAVADGGDLVTLTATVKDAHGNLAGAGAQISWATNLGTFNGATAGASTSDASGKASIVLKAPTTSGLATIRAYAGGGDAGKTQTVFFKPDASTYQVTVLGASKTEGLADGQDTITLTATVADANGNSAGAAAQVTWTTDVGSFNGASSAVSLSDANGVATVVLRAPTASGTAHVGAKASSSDPGKVRLLQFKADASTYQISVLSANKLEAVADGLDVVTLTASVVDAFGNAAGAGAQVSWGTDLGTLNGSRATTSATDASGVATVILVASISSGAAHVVAKASLSDPGKSKTVQFKANTATLRVSFLGASKPEAVADGVDTVTLSAAVEDANGNAAGAGVAVAWSTDLGGFNGAASASSLTDSNGEATIVLKTSTSVGIAHIRAKASSADSGEAKMIPFRADVRSFRVTGVSTSKTEGVANGIDTVTLSAYVEDAHGNPAGSGTQVTWSTDLGTVNGAGATTSSTDSNGEASVVLQAPTSAGTAHISAKAGATDPGESATVTFKSDPSTYRVNVLSTNKATGAANSTDIVTMLAAVTDSQGVPVGAGVQVNWVSTGGYLGSARSVTDANGVAANSLRSAWITDFRVTAKTSAADPGKAVDVTFVGPVLNLTIDKPSIASSGVDFGTANVRVQWTDGKPFTGNINVSIGPTLTDEIGRSYFSLRTDGSGLASFKYRSDDTDGSRVSIRMTLTDYPDVGADVPVEVLPPRVTSVTASSMSGNPADGTPVLLRATLLHADGTPVANDVVHWNTNLGVIGGLSPFTDAAGVSTRELSSWSDGTAQVTAFGARGGDRGQSLTIEFVSVP</sequence>
<evidence type="ECO:0000256" key="1">
    <source>
        <dbReference type="ARBA" id="ARBA00010116"/>
    </source>
</evidence>
<dbReference type="Proteomes" id="UP001234798">
    <property type="component" value="Plasmid unnamed"/>
</dbReference>
<dbReference type="SMART" id="SM00634">
    <property type="entry name" value="BID_1"/>
    <property type="match status" value="13"/>
</dbReference>
<dbReference type="InterPro" id="IPR024519">
    <property type="entry name" value="IAT_beta"/>
</dbReference>
<keyword evidence="3" id="KW-0614">Plasmid</keyword>
<dbReference type="PANTHER" id="PTHR39576:SF2">
    <property type="entry name" value="ATTACHING AND EFFACING PROTEIN HOMOLOG-RELATED"/>
    <property type="match status" value="1"/>
</dbReference>
<dbReference type="EMBL" id="CP132977">
    <property type="protein sequence ID" value="WMD24026.1"/>
    <property type="molecule type" value="Genomic_DNA"/>
</dbReference>
<dbReference type="Pfam" id="PF11924">
    <property type="entry name" value="IAT_beta"/>
    <property type="match status" value="1"/>
</dbReference>
<dbReference type="InterPro" id="IPR003535">
    <property type="entry name" value="Intimin/invasin_bac"/>
</dbReference>
<dbReference type="PANTHER" id="PTHR39576">
    <property type="entry name" value="ATTACHING AND EFFACING PROTEIN HOMOLOG-RELATED-RELATED"/>
    <property type="match status" value="1"/>
</dbReference>
<dbReference type="SUPFAM" id="SSF49373">
    <property type="entry name" value="Invasin/intimin cell-adhesion fragments"/>
    <property type="match status" value="13"/>
</dbReference>
<dbReference type="PROSITE" id="PS51127">
    <property type="entry name" value="BIG1"/>
    <property type="match status" value="9"/>
</dbReference>
<dbReference type="RefSeq" id="WP_306952021.1">
    <property type="nucleotide sequence ID" value="NZ_CP132977.1"/>
</dbReference>
<feature type="domain" description="Big-1" evidence="2">
    <location>
        <begin position="1282"/>
        <end position="1378"/>
    </location>
</feature>
<feature type="domain" description="Big-1" evidence="2">
    <location>
        <begin position="1178"/>
        <end position="1274"/>
    </location>
</feature>
<organism evidence="3 4">
    <name type="scientific">Achromobacter seleniivolatilans</name>
    <dbReference type="NCBI Taxonomy" id="3047478"/>
    <lineage>
        <taxon>Bacteria</taxon>
        <taxon>Pseudomonadati</taxon>
        <taxon>Pseudomonadota</taxon>
        <taxon>Betaproteobacteria</taxon>
        <taxon>Burkholderiales</taxon>
        <taxon>Alcaligenaceae</taxon>
        <taxon>Achromobacter</taxon>
    </lineage>
</organism>
<feature type="domain" description="Big-1" evidence="2">
    <location>
        <begin position="1490"/>
        <end position="1582"/>
    </location>
</feature>
<proteinExistence type="inferred from homology"/>
<feature type="domain" description="Big-1" evidence="2">
    <location>
        <begin position="970"/>
        <end position="1066"/>
    </location>
</feature>
<dbReference type="InterPro" id="IPR038177">
    <property type="entry name" value="IAT_beta_sf"/>
</dbReference>
<dbReference type="PRINTS" id="PR01369">
    <property type="entry name" value="INTIMIN"/>
</dbReference>
<evidence type="ECO:0000313" key="4">
    <source>
        <dbReference type="Proteomes" id="UP001234798"/>
    </source>
</evidence>
<feature type="domain" description="Big-1" evidence="2">
    <location>
        <begin position="866"/>
        <end position="962"/>
    </location>
</feature>
<gene>
    <name evidence="3" type="ORF">RAS12_30810</name>
</gene>
<evidence type="ECO:0000313" key="3">
    <source>
        <dbReference type="EMBL" id="WMD24026.1"/>
    </source>
</evidence>
<protein>
    <submittedName>
        <fullName evidence="3">Ig-like domain-containing protein</fullName>
    </submittedName>
</protein>
<feature type="domain" description="Big-1" evidence="2">
    <location>
        <begin position="762"/>
        <end position="858"/>
    </location>
</feature>
<reference evidence="3 4" key="1">
    <citation type="submission" date="2023-08" db="EMBL/GenBank/DDBJ databases">
        <title>Achromobacter seleniivolatilans sp. nov., isolated from seleniferous soil.</title>
        <authorList>
            <person name="Zhang S."/>
            <person name="Li K."/>
            <person name="Peng J."/>
            <person name="Zhao Q."/>
            <person name="Wang H."/>
            <person name="Guo Y."/>
        </authorList>
    </citation>
    <scope>NUCLEOTIDE SEQUENCE [LARGE SCALE GENOMIC DNA]</scope>
    <source>
        <strain evidence="3 4">R39</strain>
        <plasmid evidence="3 4">unnamed</plasmid>
    </source>
</reference>
<feature type="domain" description="Big-1" evidence="2">
    <location>
        <begin position="1074"/>
        <end position="1167"/>
    </location>
</feature>
<geneLocation type="plasmid" evidence="3 4">
    <name>unnamed</name>
</geneLocation>
<dbReference type="Pfam" id="PF02369">
    <property type="entry name" value="Big_1"/>
    <property type="match status" value="11"/>
</dbReference>
<dbReference type="InterPro" id="IPR051715">
    <property type="entry name" value="Intimin-Invasin_domain"/>
</dbReference>
<dbReference type="Gene3D" id="2.40.160.160">
    <property type="entry name" value="Inverse autotransporter, beta-domain"/>
    <property type="match status" value="1"/>
</dbReference>
<feature type="domain" description="Big-1" evidence="2">
    <location>
        <begin position="557"/>
        <end position="650"/>
    </location>
</feature>
<dbReference type="InterPro" id="IPR008964">
    <property type="entry name" value="Invasin/intimin_cell_adhesion"/>
</dbReference>
<dbReference type="InterPro" id="IPR003344">
    <property type="entry name" value="Big_1_dom"/>
</dbReference>